<comment type="caution">
    <text evidence="3">The sequence shown here is derived from an EMBL/GenBank/DDBJ whole genome shotgun (WGS) entry which is preliminary data.</text>
</comment>
<dbReference type="NCBIfam" id="TIGR02913">
    <property type="entry name" value="HAF_rpt"/>
    <property type="match status" value="2"/>
</dbReference>
<sequence length="396" mass="41578">MTKIQLSLVLATVFGLHTVSPALAGSMYKITDLGTLSPDGTDTRAASINNQGQIVGRSRTAGNTASSGYIWENGTITALPLTGPVNGGTPVTLPGRGGLSRSINDAGMIVGAGDETAGPTDRALLWTPNGSGGYDLNIYNFGGLESYFIDINNSNQIAGYHIFETNRRNAIFWEDGTRINLPSLDGDQNFGLAINDNTEIVGYVDSDGVVDGTNVYSAAFWEQDANGNFVLTNLGIPNGFAQSFARDLNENGLVIGQATNGSGATLTSSGFLWDNGNLINLGSLGGTRGDALSINESGQIVGFSNLASEVAHATLWQEGQLFDLNNLVINGTGWVLNQATGINGRGQIIGFGTFTNELGETETRAFLLESVPEPSTIMGLLAVGILGFTQLRTLKK</sequence>
<name>A0A1V4BY38_MICAE</name>
<accession>A0A1V4BY38</accession>
<dbReference type="Pfam" id="PF07589">
    <property type="entry name" value="PEP-CTERM"/>
    <property type="match status" value="1"/>
</dbReference>
<feature type="domain" description="Ice-binding protein C-terminal" evidence="2">
    <location>
        <begin position="370"/>
        <end position="388"/>
    </location>
</feature>
<keyword evidence="1" id="KW-0732">Signal</keyword>
<feature type="signal peptide" evidence="1">
    <location>
        <begin position="1"/>
        <end position="24"/>
    </location>
</feature>
<dbReference type="AlphaFoldDB" id="A0A1V4BY38"/>
<feature type="chain" id="PRO_5010693116" evidence="1">
    <location>
        <begin position="25"/>
        <end position="396"/>
    </location>
</feature>
<dbReference type="InterPro" id="IPR014262">
    <property type="entry name" value="HAF_rpt"/>
</dbReference>
<evidence type="ECO:0000259" key="2">
    <source>
        <dbReference type="Pfam" id="PF07589"/>
    </source>
</evidence>
<gene>
    <name evidence="3" type="ORF">B1L04_10010</name>
</gene>
<evidence type="ECO:0000313" key="4">
    <source>
        <dbReference type="Proteomes" id="UP000189835"/>
    </source>
</evidence>
<dbReference type="InterPro" id="IPR013424">
    <property type="entry name" value="Ice-binding_C"/>
</dbReference>
<dbReference type="RefSeq" id="WP_052275686.1">
    <property type="nucleotide sequence ID" value="NZ_MVGR01000003.1"/>
</dbReference>
<organism evidence="3 4">
    <name type="scientific">Microcystis aeruginosa KW</name>
    <dbReference type="NCBI Taxonomy" id="1960155"/>
    <lineage>
        <taxon>Bacteria</taxon>
        <taxon>Bacillati</taxon>
        <taxon>Cyanobacteriota</taxon>
        <taxon>Cyanophyceae</taxon>
        <taxon>Oscillatoriophycideae</taxon>
        <taxon>Chroococcales</taxon>
        <taxon>Microcystaceae</taxon>
        <taxon>Microcystis</taxon>
    </lineage>
</organism>
<proteinExistence type="predicted"/>
<dbReference type="Proteomes" id="UP000189835">
    <property type="component" value="Unassembled WGS sequence"/>
</dbReference>
<evidence type="ECO:0000256" key="1">
    <source>
        <dbReference type="SAM" id="SignalP"/>
    </source>
</evidence>
<evidence type="ECO:0000313" key="3">
    <source>
        <dbReference type="EMBL" id="OPF19592.1"/>
    </source>
</evidence>
<dbReference type="EMBL" id="MVGR01000003">
    <property type="protein sequence ID" value="OPF19592.1"/>
    <property type="molecule type" value="Genomic_DNA"/>
</dbReference>
<protein>
    <submittedName>
        <fullName evidence="3">PEP-CTERM sorting domain-containing protein</fullName>
    </submittedName>
</protein>
<dbReference type="NCBIfam" id="TIGR02595">
    <property type="entry name" value="PEP_CTERM"/>
    <property type="match status" value="1"/>
</dbReference>
<reference evidence="3 4" key="1">
    <citation type="submission" date="2017-02" db="EMBL/GenBank/DDBJ databases">
        <title>Genome sequence of Microcystis aeruginosa KW.</title>
        <authorList>
            <person name="Oh H.-M."/>
            <person name="Ahn C.-Y."/>
            <person name="Jeong H."/>
            <person name="Srivastava A."/>
            <person name="Lee H.-G."/>
            <person name="Kang S.-R."/>
        </authorList>
    </citation>
    <scope>NUCLEOTIDE SEQUENCE [LARGE SCALE GENOMIC DNA]</scope>
    <source>
        <strain evidence="3 4">KW</strain>
    </source>
</reference>